<keyword evidence="4" id="KW-1185">Reference proteome</keyword>
<evidence type="ECO:0000313" key="3">
    <source>
        <dbReference type="EMBL" id="KAK2728672.1"/>
    </source>
</evidence>
<proteinExistence type="predicted"/>
<feature type="region of interest" description="Disordered" evidence="1">
    <location>
        <begin position="325"/>
        <end position="349"/>
    </location>
</feature>
<feature type="region of interest" description="Disordered" evidence="1">
    <location>
        <begin position="297"/>
        <end position="316"/>
    </location>
</feature>
<protein>
    <submittedName>
        <fullName evidence="3">Uncharacterized protein</fullName>
    </submittedName>
</protein>
<accession>A0AAE0CWS5</accession>
<comment type="caution">
    <text evidence="3">The sequence shown here is derived from an EMBL/GenBank/DDBJ whole genome shotgun (WGS) entry which is preliminary data.</text>
</comment>
<organism evidence="3 4">
    <name type="scientific">Colletotrichum kahawae</name>
    <name type="common">Coffee berry disease fungus</name>
    <dbReference type="NCBI Taxonomy" id="34407"/>
    <lineage>
        <taxon>Eukaryota</taxon>
        <taxon>Fungi</taxon>
        <taxon>Dikarya</taxon>
        <taxon>Ascomycota</taxon>
        <taxon>Pezizomycotina</taxon>
        <taxon>Sordariomycetes</taxon>
        <taxon>Hypocreomycetidae</taxon>
        <taxon>Glomerellales</taxon>
        <taxon>Glomerellaceae</taxon>
        <taxon>Colletotrichum</taxon>
        <taxon>Colletotrichum gloeosporioides species complex</taxon>
    </lineage>
</organism>
<feature type="region of interest" description="Disordered" evidence="1">
    <location>
        <begin position="163"/>
        <end position="238"/>
    </location>
</feature>
<feature type="region of interest" description="Disordered" evidence="1">
    <location>
        <begin position="365"/>
        <end position="386"/>
    </location>
</feature>
<feature type="region of interest" description="Disordered" evidence="1">
    <location>
        <begin position="551"/>
        <end position="577"/>
    </location>
</feature>
<feature type="chain" id="PRO_5042011787" evidence="2">
    <location>
        <begin position="24"/>
        <end position="604"/>
    </location>
</feature>
<evidence type="ECO:0000313" key="4">
    <source>
        <dbReference type="Proteomes" id="UP001281614"/>
    </source>
</evidence>
<feature type="signal peptide" evidence="2">
    <location>
        <begin position="1"/>
        <end position="23"/>
    </location>
</feature>
<dbReference type="AlphaFoldDB" id="A0AAE0CWS5"/>
<keyword evidence="2" id="KW-0732">Signal</keyword>
<feature type="compositionally biased region" description="Polar residues" evidence="1">
    <location>
        <begin position="190"/>
        <end position="207"/>
    </location>
</feature>
<evidence type="ECO:0000256" key="1">
    <source>
        <dbReference type="SAM" id="MobiDB-lite"/>
    </source>
</evidence>
<sequence>MAGMHHMARALVLAITWPGGWWSIEVETQSGAARGVKQENEEFSLSASSLPKRIIAIHLVPVIEISGSRPRVCVCPATASLGTPFDQQESDTALPLITVGAGSRHIFPVEEAICKIWWSTLGFDKWSQHSPAERSPNVCPRSLTIPPSPAASHWLQRAVSSALQAGSPPGPVSPHSLSEPQQRAGRAAQHLTSASQGPNQGSRSSFKPASRPLSPRRAASSLTVTGQLLSPCRPSPASTLVLHTTHKTTSHIPGERPRGIHDRATGQTVIPAAIAAPSSANRFAPSQAPPIGRVVFRRAPTTPTPPTPLCSDDLKERRIPSQYTAAANRPSDSSNTHHAQHSAAHHTSGITDHRLHSHTLSCIHHSPAKKNRQPQRRRHNPPNLPAFFCPATSRFVPKGPFEKLNPPRGIAVALSPAARSARTKAGNTTHHTRPRSESSRRLLTPVSQSHPFRPPFPCRFYGIPAAAPLESPLDESTPVRARRASPPPHVHLLAVSPDSHSHRRSRRAPRLDSRWTIRLAVTNASRLSSPHSILHALRLLCSCTLSKRPPLLPRDPITTRPGAPLPPPLSSSCLPTKHDALPDCRLPAAAPAALPPVSRRLPGE</sequence>
<reference evidence="3" key="1">
    <citation type="submission" date="2023-02" db="EMBL/GenBank/DDBJ databases">
        <title>Colletotrichum kahawae CIFC_Que2 genome sequencing and assembly.</title>
        <authorList>
            <person name="Baroncelli R."/>
        </authorList>
    </citation>
    <scope>NUCLEOTIDE SEQUENCE</scope>
    <source>
        <strain evidence="3">CIFC_Que2</strain>
    </source>
</reference>
<feature type="region of interest" description="Disordered" evidence="1">
    <location>
        <begin position="418"/>
        <end position="448"/>
    </location>
</feature>
<feature type="compositionally biased region" description="Low complexity" evidence="1">
    <location>
        <begin position="208"/>
        <end position="222"/>
    </location>
</feature>
<dbReference type="Proteomes" id="UP001281614">
    <property type="component" value="Unassembled WGS sequence"/>
</dbReference>
<name>A0AAE0CWS5_COLKA</name>
<gene>
    <name evidence="3" type="ORF">CKAH01_10802</name>
</gene>
<feature type="compositionally biased region" description="Basic residues" evidence="1">
    <location>
        <begin position="366"/>
        <end position="380"/>
    </location>
</feature>
<evidence type="ECO:0000256" key="2">
    <source>
        <dbReference type="SAM" id="SignalP"/>
    </source>
</evidence>
<dbReference type="EMBL" id="VYYT01000877">
    <property type="protein sequence ID" value="KAK2728672.1"/>
    <property type="molecule type" value="Genomic_DNA"/>
</dbReference>